<sequence>MLAASSTLMTAGILGASVAAATAAQAAPVQAAPSRSAQSIIWVYVWATNVNVRVGSTAACSNYPSTTNCPTIYRKVSEQNIGVYCQKRGQPISNSGYSSEWWSYTYNGSERPTGWVSNVFIRGKAHLDGVPDCAW</sequence>
<feature type="signal peptide" evidence="1">
    <location>
        <begin position="1"/>
        <end position="26"/>
    </location>
</feature>
<evidence type="ECO:0000313" key="3">
    <source>
        <dbReference type="Proteomes" id="UP001569904"/>
    </source>
</evidence>
<comment type="caution">
    <text evidence="2">The sequence shown here is derived from an EMBL/GenBank/DDBJ whole genome shotgun (WGS) entry which is preliminary data.</text>
</comment>
<evidence type="ECO:0000313" key="2">
    <source>
        <dbReference type="EMBL" id="MFA1554741.1"/>
    </source>
</evidence>
<evidence type="ECO:0008006" key="4">
    <source>
        <dbReference type="Google" id="ProtNLM"/>
    </source>
</evidence>
<keyword evidence="3" id="KW-1185">Reference proteome</keyword>
<gene>
    <name evidence="2" type="ORF">SM436_13705</name>
</gene>
<evidence type="ECO:0000256" key="1">
    <source>
        <dbReference type="SAM" id="SignalP"/>
    </source>
</evidence>
<dbReference type="RefSeq" id="WP_371941284.1">
    <property type="nucleotide sequence ID" value="NZ_JAXCEH010000007.1"/>
</dbReference>
<protein>
    <recommendedName>
        <fullName evidence="4">SH3 domain-containing protein</fullName>
    </recommendedName>
</protein>
<reference evidence="2 3" key="1">
    <citation type="submission" date="2023-11" db="EMBL/GenBank/DDBJ databases">
        <title>Actinomadura monticuli sp. nov., isolated from volcanic ash.</title>
        <authorList>
            <person name="Lee S.D."/>
            <person name="Yang H."/>
            <person name="Kim I.S."/>
        </authorList>
    </citation>
    <scope>NUCLEOTIDE SEQUENCE [LARGE SCALE GENOMIC DNA]</scope>
    <source>
        <strain evidence="2 3">DSM 45346</strain>
    </source>
</reference>
<dbReference type="Proteomes" id="UP001569904">
    <property type="component" value="Unassembled WGS sequence"/>
</dbReference>
<name>A0ABV4QVW9_9ACTN</name>
<proteinExistence type="predicted"/>
<keyword evidence="1" id="KW-0732">Signal</keyword>
<accession>A0ABV4QVW9</accession>
<feature type="chain" id="PRO_5045886900" description="SH3 domain-containing protein" evidence="1">
    <location>
        <begin position="27"/>
        <end position="135"/>
    </location>
</feature>
<organism evidence="2 3">
    <name type="scientific">Actinomadura chokoriensis</name>
    <dbReference type="NCBI Taxonomy" id="454156"/>
    <lineage>
        <taxon>Bacteria</taxon>
        <taxon>Bacillati</taxon>
        <taxon>Actinomycetota</taxon>
        <taxon>Actinomycetes</taxon>
        <taxon>Streptosporangiales</taxon>
        <taxon>Thermomonosporaceae</taxon>
        <taxon>Actinomadura</taxon>
    </lineage>
</organism>
<dbReference type="EMBL" id="JAXCEH010000007">
    <property type="protein sequence ID" value="MFA1554741.1"/>
    <property type="molecule type" value="Genomic_DNA"/>
</dbReference>